<dbReference type="KEGG" id="pcm:AY601_4024"/>
<dbReference type="AlphaFoldDB" id="A0A127VHS2"/>
<dbReference type="OrthoDB" id="648040at2"/>
<sequence length="236" mass="26343" precursor="true">MKRILISTLFLALAFSSFAQSNFYKFSIGAGAGITQSFADLKKHDFGLAGYATLDYLFTPYLSIGLELQKGEINGGDINATPDDRQFINGYQAVSVNGKISLGQFIDFDYNGLSGKLRGLYFGSGLGIIQNKMKGIRRINVNNPDHPYPGQDGSKDVYFPLNLGINFFFPDQEGFYRYTLNVNCQSNVTLGEGLDGYDNSSLTRKSGKPDIYSFYTIGFKYSFGKMGLYKKTFRRF</sequence>
<evidence type="ECO:0000313" key="3">
    <source>
        <dbReference type="Proteomes" id="UP000071561"/>
    </source>
</evidence>
<reference evidence="2 3" key="1">
    <citation type="submission" date="2016-03" db="EMBL/GenBank/DDBJ databases">
        <title>Complete genome sequence of Pedobacter cryoconitis PAMC 27485.</title>
        <authorList>
            <person name="Lee J."/>
            <person name="Kim O.-S."/>
        </authorList>
    </citation>
    <scope>NUCLEOTIDE SEQUENCE [LARGE SCALE GENOMIC DNA]</scope>
    <source>
        <strain evidence="2 3">PAMC 27485</strain>
    </source>
</reference>
<dbReference type="EMBL" id="CP014504">
    <property type="protein sequence ID" value="AMQ00876.1"/>
    <property type="molecule type" value="Genomic_DNA"/>
</dbReference>
<gene>
    <name evidence="2" type="ORF">AY601_4024</name>
</gene>
<dbReference type="Proteomes" id="UP000071561">
    <property type="component" value="Chromosome"/>
</dbReference>
<dbReference type="RefSeq" id="WP_068404354.1">
    <property type="nucleotide sequence ID" value="NZ_CP014504.1"/>
</dbReference>
<name>A0A127VHS2_9SPHI</name>
<accession>A0A127VHS2</accession>
<evidence type="ECO:0000313" key="2">
    <source>
        <dbReference type="EMBL" id="AMQ00876.1"/>
    </source>
</evidence>
<feature type="chain" id="PRO_5007280649" evidence="1">
    <location>
        <begin position="20"/>
        <end position="236"/>
    </location>
</feature>
<proteinExistence type="predicted"/>
<organism evidence="2 3">
    <name type="scientific">Pedobacter cryoconitis</name>
    <dbReference type="NCBI Taxonomy" id="188932"/>
    <lineage>
        <taxon>Bacteria</taxon>
        <taxon>Pseudomonadati</taxon>
        <taxon>Bacteroidota</taxon>
        <taxon>Sphingobacteriia</taxon>
        <taxon>Sphingobacteriales</taxon>
        <taxon>Sphingobacteriaceae</taxon>
        <taxon>Pedobacter</taxon>
    </lineage>
</organism>
<keyword evidence="1" id="KW-0732">Signal</keyword>
<keyword evidence="3" id="KW-1185">Reference proteome</keyword>
<feature type="signal peptide" evidence="1">
    <location>
        <begin position="1"/>
        <end position="19"/>
    </location>
</feature>
<dbReference type="PATRIC" id="fig|188932.3.peg.4180"/>
<protein>
    <submittedName>
        <fullName evidence="2">Uncharacterized protein</fullName>
    </submittedName>
</protein>
<evidence type="ECO:0000256" key="1">
    <source>
        <dbReference type="SAM" id="SignalP"/>
    </source>
</evidence>